<dbReference type="InterPro" id="IPR036615">
    <property type="entry name" value="Mur_ligase_C_dom_sf"/>
</dbReference>
<dbReference type="InterPro" id="IPR036565">
    <property type="entry name" value="Mur-like_cat_sf"/>
</dbReference>
<evidence type="ECO:0000313" key="12">
    <source>
        <dbReference type="EMBL" id="VAX17958.1"/>
    </source>
</evidence>
<evidence type="ECO:0000256" key="4">
    <source>
        <dbReference type="ARBA" id="ARBA00022490"/>
    </source>
</evidence>
<evidence type="ECO:0000256" key="1">
    <source>
        <dbReference type="ARBA" id="ARBA00004496"/>
    </source>
</evidence>
<dbReference type="Pfam" id="PF02875">
    <property type="entry name" value="Mur_ligase_C"/>
    <property type="match status" value="1"/>
</dbReference>
<evidence type="ECO:0000256" key="5">
    <source>
        <dbReference type="ARBA" id="ARBA00022598"/>
    </source>
</evidence>
<keyword evidence="5 12" id="KW-0436">Ligase</keyword>
<evidence type="ECO:0000256" key="3">
    <source>
        <dbReference type="ARBA" id="ARBA00012211"/>
    </source>
</evidence>
<dbReference type="GO" id="GO:0005524">
    <property type="term" value="F:ATP binding"/>
    <property type="evidence" value="ECO:0007669"/>
    <property type="project" value="UniProtKB-KW"/>
</dbReference>
<keyword evidence="7" id="KW-0067">ATP-binding</keyword>
<dbReference type="InterPro" id="IPR050061">
    <property type="entry name" value="MurCDEF_pg_biosynth"/>
</dbReference>
<dbReference type="InterPro" id="IPR000713">
    <property type="entry name" value="Mur_ligase_N"/>
</dbReference>
<dbReference type="Gene3D" id="3.40.1190.10">
    <property type="entry name" value="Mur-like, catalytic domain"/>
    <property type="match status" value="1"/>
</dbReference>
<dbReference type="Gene3D" id="3.90.190.20">
    <property type="entry name" value="Mur ligase, C-terminal domain"/>
    <property type="match status" value="1"/>
</dbReference>
<accession>A0A3B1C2B5</accession>
<evidence type="ECO:0000256" key="6">
    <source>
        <dbReference type="ARBA" id="ARBA00022741"/>
    </source>
</evidence>
<evidence type="ECO:0000256" key="7">
    <source>
        <dbReference type="ARBA" id="ARBA00022840"/>
    </source>
</evidence>
<organism evidence="12">
    <name type="scientific">hydrothermal vent metagenome</name>
    <dbReference type="NCBI Taxonomy" id="652676"/>
    <lineage>
        <taxon>unclassified sequences</taxon>
        <taxon>metagenomes</taxon>
        <taxon>ecological metagenomes</taxon>
    </lineage>
</organism>
<dbReference type="HAMAP" id="MF_00046">
    <property type="entry name" value="MurC"/>
    <property type="match status" value="1"/>
</dbReference>
<dbReference type="EC" id="6.3.2.8" evidence="3"/>
<protein>
    <recommendedName>
        <fullName evidence="3">UDP-N-acetylmuramate--L-alanine ligase</fullName>
        <ecNumber evidence="3">6.3.2.8</ecNumber>
    </recommendedName>
</protein>
<feature type="domain" description="Mur ligase N-terminal catalytic" evidence="9">
    <location>
        <begin position="8"/>
        <end position="107"/>
    </location>
</feature>
<feature type="domain" description="Mur ligase C-terminal" evidence="10">
    <location>
        <begin position="313"/>
        <end position="442"/>
    </location>
</feature>
<dbReference type="InterPro" id="IPR004101">
    <property type="entry name" value="Mur_ligase_C"/>
</dbReference>
<comment type="catalytic activity">
    <reaction evidence="8">
        <text>UDP-N-acetyl-alpha-D-muramate + L-alanine + ATP = UDP-N-acetyl-alpha-D-muramoyl-L-alanine + ADP + phosphate + H(+)</text>
        <dbReference type="Rhea" id="RHEA:23372"/>
        <dbReference type="ChEBI" id="CHEBI:15378"/>
        <dbReference type="ChEBI" id="CHEBI:30616"/>
        <dbReference type="ChEBI" id="CHEBI:43474"/>
        <dbReference type="ChEBI" id="CHEBI:57972"/>
        <dbReference type="ChEBI" id="CHEBI:70757"/>
        <dbReference type="ChEBI" id="CHEBI:83898"/>
        <dbReference type="ChEBI" id="CHEBI:456216"/>
        <dbReference type="EC" id="6.3.2.8"/>
    </reaction>
</comment>
<dbReference type="GO" id="GO:0008763">
    <property type="term" value="F:UDP-N-acetylmuramate-L-alanine ligase activity"/>
    <property type="evidence" value="ECO:0007669"/>
    <property type="project" value="UniProtKB-EC"/>
</dbReference>
<reference evidence="12" key="1">
    <citation type="submission" date="2018-06" db="EMBL/GenBank/DDBJ databases">
        <authorList>
            <person name="Zhirakovskaya E."/>
        </authorList>
    </citation>
    <scope>NUCLEOTIDE SEQUENCE</scope>
</reference>
<evidence type="ECO:0000259" key="9">
    <source>
        <dbReference type="Pfam" id="PF01225"/>
    </source>
</evidence>
<dbReference type="SUPFAM" id="SSF53623">
    <property type="entry name" value="MurD-like peptide ligases, catalytic domain"/>
    <property type="match status" value="1"/>
</dbReference>
<gene>
    <name evidence="12" type="ORF">MNBD_IGNAVI01-2865</name>
</gene>
<keyword evidence="4" id="KW-0963">Cytoplasm</keyword>
<dbReference type="EMBL" id="UOGD01000088">
    <property type="protein sequence ID" value="VAX17958.1"/>
    <property type="molecule type" value="Genomic_DNA"/>
</dbReference>
<evidence type="ECO:0000259" key="11">
    <source>
        <dbReference type="Pfam" id="PF08245"/>
    </source>
</evidence>
<sequence length="461" mass="51180">MFQRIIKKIHFVGIGGIGMSGIAEIMLNRGFEISGSDMNESGNTERLRDLGIKVSIGHSAENVTDCDVLVYSSAVNTENPEVKAAMEKNIPVIKRSEMLAETMRMKYGIGIAGTHGKTTTTSMVGLVLTEAGIDPTIIVGGKLSGLGGTNARLGNSDYIVVEADEFDRTFLSLTPSIAAITTLESEHLDTYKDLNDIKGAFVQFANKVPFFGFVILCLDEPALQDIMPLINKKIITYGLTQQADVRATDITHDQFETSYTLVYKGEELGRIILNIPGTHNVKNSLVAVTIAKELGVEFDVIKKALESFNGVYRRFETKYQNDILVVDDYAHHPTEISATLSGIRKGWKRRLVAVFQPHLYSRTRDFYAEFGRAFLDSDVFICTDVYPAREEKIEGISGELVTNAAKSYGHKNVIYEPDKEKIPFLLMDIIESGDIIVTLGAGDIWKYGEEFVKLYKEKLEQ</sequence>
<dbReference type="InterPro" id="IPR013221">
    <property type="entry name" value="Mur_ligase_cen"/>
</dbReference>
<dbReference type="UniPathway" id="UPA00219"/>
<evidence type="ECO:0000259" key="10">
    <source>
        <dbReference type="Pfam" id="PF02875"/>
    </source>
</evidence>
<dbReference type="Gene3D" id="3.40.50.720">
    <property type="entry name" value="NAD(P)-binding Rossmann-like Domain"/>
    <property type="match status" value="1"/>
</dbReference>
<dbReference type="Pfam" id="PF08245">
    <property type="entry name" value="Mur_ligase_M"/>
    <property type="match status" value="1"/>
</dbReference>
<dbReference type="SUPFAM" id="SSF53244">
    <property type="entry name" value="MurD-like peptide ligases, peptide-binding domain"/>
    <property type="match status" value="1"/>
</dbReference>
<name>A0A3B1C2B5_9ZZZZ</name>
<dbReference type="PANTHER" id="PTHR43445:SF3">
    <property type="entry name" value="UDP-N-ACETYLMURAMATE--L-ALANINE LIGASE"/>
    <property type="match status" value="1"/>
</dbReference>
<dbReference type="GO" id="GO:0009252">
    <property type="term" value="P:peptidoglycan biosynthetic process"/>
    <property type="evidence" value="ECO:0007669"/>
    <property type="project" value="UniProtKB-UniPathway"/>
</dbReference>
<feature type="domain" description="Mur ligase central" evidence="11">
    <location>
        <begin position="111"/>
        <end position="290"/>
    </location>
</feature>
<dbReference type="GO" id="GO:0005737">
    <property type="term" value="C:cytoplasm"/>
    <property type="evidence" value="ECO:0007669"/>
    <property type="project" value="UniProtKB-SubCell"/>
</dbReference>
<dbReference type="NCBIfam" id="TIGR01082">
    <property type="entry name" value="murC"/>
    <property type="match status" value="1"/>
</dbReference>
<dbReference type="AlphaFoldDB" id="A0A3B1C2B5"/>
<keyword evidence="6" id="KW-0547">Nucleotide-binding</keyword>
<proteinExistence type="inferred from homology"/>
<comment type="subcellular location">
    <subcellularLocation>
        <location evidence="1">Cytoplasm</location>
    </subcellularLocation>
</comment>
<dbReference type="SUPFAM" id="SSF51984">
    <property type="entry name" value="MurCD N-terminal domain"/>
    <property type="match status" value="1"/>
</dbReference>
<evidence type="ECO:0000256" key="8">
    <source>
        <dbReference type="ARBA" id="ARBA00047833"/>
    </source>
</evidence>
<comment type="pathway">
    <text evidence="2">Cell wall biogenesis; peptidoglycan biosynthesis.</text>
</comment>
<dbReference type="InterPro" id="IPR005758">
    <property type="entry name" value="UDP-N-AcMur_Ala_ligase_MurC"/>
</dbReference>
<dbReference type="PANTHER" id="PTHR43445">
    <property type="entry name" value="UDP-N-ACETYLMURAMATE--L-ALANINE LIGASE-RELATED"/>
    <property type="match status" value="1"/>
</dbReference>
<dbReference type="Pfam" id="PF01225">
    <property type="entry name" value="Mur_ligase"/>
    <property type="match status" value="1"/>
</dbReference>
<evidence type="ECO:0000256" key="2">
    <source>
        <dbReference type="ARBA" id="ARBA00004752"/>
    </source>
</evidence>